<dbReference type="AlphaFoldDB" id="A0A100JJ33"/>
<evidence type="ECO:0000313" key="1">
    <source>
        <dbReference type="EMBL" id="GAQ60460.1"/>
    </source>
</evidence>
<gene>
    <name evidence="1" type="ORF">SsS58_00800</name>
</gene>
<dbReference type="Proteomes" id="UP000067448">
    <property type="component" value="Unassembled WGS sequence"/>
</dbReference>
<organism evidence="1 2">
    <name type="scientific">Streptomyces scabiei</name>
    <dbReference type="NCBI Taxonomy" id="1930"/>
    <lineage>
        <taxon>Bacteria</taxon>
        <taxon>Bacillati</taxon>
        <taxon>Actinomycetota</taxon>
        <taxon>Actinomycetes</taxon>
        <taxon>Kitasatosporales</taxon>
        <taxon>Streptomycetaceae</taxon>
        <taxon>Streptomyces</taxon>
    </lineage>
</organism>
<proteinExistence type="predicted"/>
<dbReference type="EMBL" id="BCMM01000002">
    <property type="protein sequence ID" value="GAQ60460.1"/>
    <property type="molecule type" value="Genomic_DNA"/>
</dbReference>
<name>A0A100JJ33_STRSC</name>
<sequence>MAVGHGLDCAARPPEHTGDAFHRIVERQGNKQIHFMDVFLINLATTRTKRPLPPLTAPRTASSSAEWSTFVPYTSAVAEVRLGGDLNEVVSSPHGVRVIVGDVHIRRDGTADYPQPTSCNRLPTLCRSDWAPTGVTAGCSCCAFTVMERENLFRPIECAAP</sequence>
<reference evidence="2" key="3">
    <citation type="submission" date="2016-02" db="EMBL/GenBank/DDBJ databases">
        <title>Draft genome of pathogenic Streptomyces sp. in Japan.</title>
        <authorList>
            <person name="Tomihama T."/>
            <person name="Ikenaga M."/>
            <person name="Sakai M."/>
            <person name="Okubo T."/>
            <person name="Ikeda S."/>
        </authorList>
    </citation>
    <scope>NUCLEOTIDE SEQUENCE [LARGE SCALE GENOMIC DNA]</scope>
    <source>
        <strain evidence="2">S58</strain>
    </source>
</reference>
<protein>
    <submittedName>
        <fullName evidence="1">Uncharacterized protein</fullName>
    </submittedName>
</protein>
<accession>A0A100JJ33</accession>
<reference evidence="2" key="1">
    <citation type="submission" date="2015-11" db="EMBL/GenBank/DDBJ databases">
        <authorList>
            <consortium name="Cross-ministerial Strategic Innovation Promotion Program (SIP) consortium"/>
            <person name="Tomihama T."/>
            <person name="Ikenaga M."/>
            <person name="Sakai M."/>
            <person name="Okubo T."/>
            <person name="Ikeda S."/>
        </authorList>
    </citation>
    <scope>NUCLEOTIDE SEQUENCE [LARGE SCALE GENOMIC DNA]</scope>
    <source>
        <strain evidence="2">S58</strain>
    </source>
</reference>
<comment type="caution">
    <text evidence="1">The sequence shown here is derived from an EMBL/GenBank/DDBJ whole genome shotgun (WGS) entry which is preliminary data.</text>
</comment>
<evidence type="ECO:0000313" key="2">
    <source>
        <dbReference type="Proteomes" id="UP000067448"/>
    </source>
</evidence>
<reference evidence="1 2" key="2">
    <citation type="journal article" date="2016" name="Genome Announc.">
        <title>Draft Genome Sequences of Streptomyces scabiei S58, Streptomyces turgidiscabies T45, and Streptomyces acidiscabies a10, the Pathogens of Potato Common Scab, Isolated in Japan.</title>
        <authorList>
            <person name="Tomihama T."/>
            <person name="Nishi Y."/>
            <person name="Sakai M."/>
            <person name="Ikenaga M."/>
            <person name="Okubo T."/>
            <person name="Ikeda S."/>
        </authorList>
    </citation>
    <scope>NUCLEOTIDE SEQUENCE [LARGE SCALE GENOMIC DNA]</scope>
    <source>
        <strain evidence="1 2">S58</strain>
    </source>
</reference>